<keyword evidence="1" id="KW-1133">Transmembrane helix</keyword>
<dbReference type="RefSeq" id="WP_092528908.1">
    <property type="nucleotide sequence ID" value="NZ_FOWW01000002.1"/>
</dbReference>
<accession>A0A1I5P976</accession>
<feature type="transmembrane region" description="Helical" evidence="1">
    <location>
        <begin position="29"/>
        <end position="48"/>
    </location>
</feature>
<sequence length="317" mass="32493">MTARLLPALGLVLLAPLVGEYLLGNVPITELPALPLLAPLYGGGALLIREVARRTGRGWPAMLVLGLAYGLPQAGLIDWSLFAPPVLAGAEPGPAATHLPALGLNAADALSFVVGHAVWSIGVPIAIVEAWMPERAETPWLGRAGTAGAAGLYLIGAAVILVWAWNQGTVHAPAAGVATVAVVAAGLVAGALAVPRRRRSISARPAPRPWLVGVLAFVVSGVFFLRDETWPGVALGVVLAGVSAVVVLFWSRRPGWGIRHRLALAGGALLTYAWGGFVLTTLLGRAQPVHLAGNAVLAAAAIGLLVLTVRRSRAAAG</sequence>
<protein>
    <submittedName>
        <fullName evidence="2">Uncharacterized protein</fullName>
    </submittedName>
</protein>
<dbReference type="EMBL" id="FOWW01000002">
    <property type="protein sequence ID" value="SFP30668.1"/>
    <property type="molecule type" value="Genomic_DNA"/>
</dbReference>
<keyword evidence="1" id="KW-0472">Membrane</keyword>
<gene>
    <name evidence="2" type="ORF">SAMN05421810_102203</name>
</gene>
<dbReference type="OrthoDB" id="8478704at2"/>
<dbReference type="AlphaFoldDB" id="A0A1I5P976"/>
<evidence type="ECO:0000256" key="1">
    <source>
        <dbReference type="SAM" id="Phobius"/>
    </source>
</evidence>
<feature type="transmembrane region" description="Helical" evidence="1">
    <location>
        <begin position="60"/>
        <end position="82"/>
    </location>
</feature>
<feature type="transmembrane region" description="Helical" evidence="1">
    <location>
        <begin position="109"/>
        <end position="132"/>
    </location>
</feature>
<feature type="transmembrane region" description="Helical" evidence="1">
    <location>
        <begin position="206"/>
        <end position="224"/>
    </location>
</feature>
<dbReference type="Proteomes" id="UP000198727">
    <property type="component" value="Unassembled WGS sequence"/>
</dbReference>
<feature type="transmembrane region" description="Helical" evidence="1">
    <location>
        <begin position="262"/>
        <end position="283"/>
    </location>
</feature>
<evidence type="ECO:0000313" key="2">
    <source>
        <dbReference type="EMBL" id="SFP30668.1"/>
    </source>
</evidence>
<feature type="transmembrane region" description="Helical" evidence="1">
    <location>
        <begin position="289"/>
        <end position="309"/>
    </location>
</feature>
<organism evidence="2 3">
    <name type="scientific">Amycolatopsis arida</name>
    <dbReference type="NCBI Taxonomy" id="587909"/>
    <lineage>
        <taxon>Bacteria</taxon>
        <taxon>Bacillati</taxon>
        <taxon>Actinomycetota</taxon>
        <taxon>Actinomycetes</taxon>
        <taxon>Pseudonocardiales</taxon>
        <taxon>Pseudonocardiaceae</taxon>
        <taxon>Amycolatopsis</taxon>
    </lineage>
</organism>
<feature type="transmembrane region" description="Helical" evidence="1">
    <location>
        <begin position="171"/>
        <end position="194"/>
    </location>
</feature>
<keyword evidence="3" id="KW-1185">Reference proteome</keyword>
<feature type="transmembrane region" description="Helical" evidence="1">
    <location>
        <begin position="144"/>
        <end position="165"/>
    </location>
</feature>
<feature type="transmembrane region" description="Helical" evidence="1">
    <location>
        <begin position="230"/>
        <end position="250"/>
    </location>
</feature>
<name>A0A1I5P976_9PSEU</name>
<reference evidence="3" key="1">
    <citation type="submission" date="2016-10" db="EMBL/GenBank/DDBJ databases">
        <authorList>
            <person name="Varghese N."/>
            <person name="Submissions S."/>
        </authorList>
    </citation>
    <scope>NUCLEOTIDE SEQUENCE [LARGE SCALE GENOMIC DNA]</scope>
    <source>
        <strain evidence="3">CGMCC 4.5579</strain>
    </source>
</reference>
<keyword evidence="1" id="KW-0812">Transmembrane</keyword>
<evidence type="ECO:0000313" key="3">
    <source>
        <dbReference type="Proteomes" id="UP000198727"/>
    </source>
</evidence>
<dbReference type="STRING" id="587909.SAMN05421810_102203"/>
<proteinExistence type="predicted"/>